<feature type="transmembrane region" description="Helical" evidence="2">
    <location>
        <begin position="156"/>
        <end position="176"/>
    </location>
</feature>
<dbReference type="InterPro" id="IPR008523">
    <property type="entry name" value="DUF805"/>
</dbReference>
<feature type="transmembrane region" description="Helical" evidence="2">
    <location>
        <begin position="78"/>
        <end position="105"/>
    </location>
</feature>
<dbReference type="GeneID" id="64212768"/>
<evidence type="ECO:0000313" key="3">
    <source>
        <dbReference type="EMBL" id="TQD60610.1"/>
    </source>
</evidence>
<feature type="region of interest" description="Disordered" evidence="1">
    <location>
        <begin position="1"/>
        <end position="23"/>
    </location>
</feature>
<dbReference type="Pfam" id="PF05656">
    <property type="entry name" value="DUF805"/>
    <property type="match status" value="1"/>
</dbReference>
<dbReference type="GO" id="GO:0005886">
    <property type="term" value="C:plasma membrane"/>
    <property type="evidence" value="ECO:0007669"/>
    <property type="project" value="TreeGrafter"/>
</dbReference>
<dbReference type="EMBL" id="VICC01000006">
    <property type="protein sequence ID" value="TQD60610.1"/>
    <property type="molecule type" value="Genomic_DNA"/>
</dbReference>
<name>A0A508BD17_9ACTO</name>
<keyword evidence="2" id="KW-0472">Membrane</keyword>
<organism evidence="3 4">
    <name type="scientific">Actinomyces oris</name>
    <dbReference type="NCBI Taxonomy" id="544580"/>
    <lineage>
        <taxon>Bacteria</taxon>
        <taxon>Bacillati</taxon>
        <taxon>Actinomycetota</taxon>
        <taxon>Actinomycetes</taxon>
        <taxon>Actinomycetales</taxon>
        <taxon>Actinomycetaceae</taxon>
        <taxon>Actinomyces</taxon>
    </lineage>
</organism>
<gene>
    <name evidence="3" type="ORF">FK267_09350</name>
</gene>
<protein>
    <submittedName>
        <fullName evidence="3">DUF805 domain-containing protein</fullName>
    </submittedName>
</protein>
<dbReference type="RefSeq" id="WP_141407004.1">
    <property type="nucleotide sequence ID" value="NZ_CAUVMB010000045.1"/>
</dbReference>
<comment type="caution">
    <text evidence="3">The sequence shown here is derived from an EMBL/GenBank/DDBJ whole genome shotgun (WGS) entry which is preliminary data.</text>
</comment>
<accession>A0A508BD17</accession>
<keyword evidence="2" id="KW-1133">Transmembrane helix</keyword>
<feature type="transmembrane region" description="Helical" evidence="2">
    <location>
        <begin position="117"/>
        <end position="144"/>
    </location>
</feature>
<reference evidence="3 4" key="1">
    <citation type="submission" date="2019-06" db="EMBL/GenBank/DDBJ databases">
        <title>Draft genome sequence of Actinomyces oris CCUG 34288T.</title>
        <authorList>
            <person name="Salva-Serra F."/>
            <person name="Cardew S."/>
            <person name="Moore E."/>
        </authorList>
    </citation>
    <scope>NUCLEOTIDE SEQUENCE [LARGE SCALE GENOMIC DNA]</scope>
    <source>
        <strain evidence="3 4">CCUG 34288</strain>
    </source>
</reference>
<evidence type="ECO:0000256" key="2">
    <source>
        <dbReference type="SAM" id="Phobius"/>
    </source>
</evidence>
<evidence type="ECO:0000256" key="1">
    <source>
        <dbReference type="SAM" id="MobiDB-lite"/>
    </source>
</evidence>
<dbReference type="PANTHER" id="PTHR34980">
    <property type="entry name" value="INNER MEMBRANE PROTEIN-RELATED-RELATED"/>
    <property type="match status" value="1"/>
</dbReference>
<dbReference type="Proteomes" id="UP000317942">
    <property type="component" value="Unassembled WGS sequence"/>
</dbReference>
<sequence>MSYGTGPAPYGDQAPYGGPAPYPGGPAPYGAPSQFGQFGPPPLTPDIAPQPGASFGEAVKRFFQRYAQFNGYASRSEYWWVALFNALVGLGIYVLLFMVVGLGGALGGSSDDVGTSIGIGAIIVMLLAFAYAIATFIPGLALTVRRLHDVGKPGTWWFIQLIPFGVGTVWFLILMASESRPDLYRPEWS</sequence>
<proteinExistence type="predicted"/>
<keyword evidence="2" id="KW-0812">Transmembrane</keyword>
<dbReference type="AlphaFoldDB" id="A0A508BD17"/>
<evidence type="ECO:0000313" key="4">
    <source>
        <dbReference type="Proteomes" id="UP000317942"/>
    </source>
</evidence>
<feature type="compositionally biased region" description="Low complexity" evidence="1">
    <location>
        <begin position="1"/>
        <end position="17"/>
    </location>
</feature>
<dbReference type="PANTHER" id="PTHR34980:SF2">
    <property type="entry name" value="INNER MEMBRANE PROTEIN YHAH-RELATED"/>
    <property type="match status" value="1"/>
</dbReference>